<comment type="caution">
    <text evidence="1">The sequence shown here is derived from an EMBL/GenBank/DDBJ whole genome shotgun (WGS) entry which is preliminary data.</text>
</comment>
<name>A0ABR3RJA4_9PLEO</name>
<sequence>MRHMYGCNLSHGSVDEYTVDRDAYRAIPAKIGHFYEQEDKLCLAPEDKSRMTSPSSNGLSSKLDSVAWLYQVIDRVTRKNPVIPETSKQFLERQFADLDSEQLTILQGHVDANPNAKVHDPNVEAVLHAVALVVHRF</sequence>
<reference evidence="1 2" key="1">
    <citation type="submission" date="2024-02" db="EMBL/GenBank/DDBJ databases">
        <title>De novo assembly and annotation of 12 fungi associated with fruit tree decline syndrome in Ontario, Canada.</title>
        <authorList>
            <person name="Sulman M."/>
            <person name="Ellouze W."/>
            <person name="Ilyukhin E."/>
        </authorList>
    </citation>
    <scope>NUCLEOTIDE SEQUENCE [LARGE SCALE GENOMIC DNA]</scope>
    <source>
        <strain evidence="1 2">M42-189</strain>
    </source>
</reference>
<evidence type="ECO:0000313" key="1">
    <source>
        <dbReference type="EMBL" id="KAL1603972.1"/>
    </source>
</evidence>
<protein>
    <submittedName>
        <fullName evidence="1">Uncharacterized protein</fullName>
    </submittedName>
</protein>
<dbReference type="EMBL" id="JAKJXO020000006">
    <property type="protein sequence ID" value="KAL1603972.1"/>
    <property type="molecule type" value="Genomic_DNA"/>
</dbReference>
<dbReference type="Proteomes" id="UP001521785">
    <property type="component" value="Unassembled WGS sequence"/>
</dbReference>
<accession>A0ABR3RJA4</accession>
<evidence type="ECO:0000313" key="2">
    <source>
        <dbReference type="Proteomes" id="UP001521785"/>
    </source>
</evidence>
<proteinExistence type="predicted"/>
<organism evidence="1 2">
    <name type="scientific">Paraconiothyrium brasiliense</name>
    <dbReference type="NCBI Taxonomy" id="300254"/>
    <lineage>
        <taxon>Eukaryota</taxon>
        <taxon>Fungi</taxon>
        <taxon>Dikarya</taxon>
        <taxon>Ascomycota</taxon>
        <taxon>Pezizomycotina</taxon>
        <taxon>Dothideomycetes</taxon>
        <taxon>Pleosporomycetidae</taxon>
        <taxon>Pleosporales</taxon>
        <taxon>Massarineae</taxon>
        <taxon>Didymosphaeriaceae</taxon>
        <taxon>Paraconiothyrium</taxon>
    </lineage>
</organism>
<keyword evidence="2" id="KW-1185">Reference proteome</keyword>
<gene>
    <name evidence="1" type="ORF">SLS60_005564</name>
</gene>